<dbReference type="EMBL" id="JACDQQ010000404">
    <property type="protein sequence ID" value="MBA0084175.1"/>
    <property type="molecule type" value="Genomic_DNA"/>
</dbReference>
<evidence type="ECO:0000256" key="7">
    <source>
        <dbReference type="SAM" id="Phobius"/>
    </source>
</evidence>
<dbReference type="InterPro" id="IPR050250">
    <property type="entry name" value="Macrolide_Exporter_MacB"/>
</dbReference>
<comment type="caution">
    <text evidence="10">The sequence shown here is derived from an EMBL/GenBank/DDBJ whole genome shotgun (WGS) entry which is preliminary data.</text>
</comment>
<accession>A0A7V8NN89</accession>
<gene>
    <name evidence="10" type="ORF">HRJ53_04195</name>
</gene>
<keyword evidence="4 7" id="KW-1133">Transmembrane helix</keyword>
<dbReference type="InterPro" id="IPR003838">
    <property type="entry name" value="ABC3_permease_C"/>
</dbReference>
<evidence type="ECO:0000259" key="9">
    <source>
        <dbReference type="Pfam" id="PF12704"/>
    </source>
</evidence>
<feature type="transmembrane region" description="Helical" evidence="7">
    <location>
        <begin position="43"/>
        <end position="66"/>
    </location>
</feature>
<sequence length="522" mass="56410">IACANVANLILARANGRRKEIATRTAMGASAWRITRQLLTESVLLSMAGGVVGVVIARWAALGLMAIRVPSDIPLRLFDLRLDYRIFGFCFLVALLTGLAAGIIPALRTARADLAETLKEGGRSGGSAGSHNRVRNALVVAQVAVSLLLLAGAGFFVRSFENSAHTDMGFRVDHTLMASVDLRLQNYTEQRGQQFYEQLRDRVKAHPGVRDAAIAAVIPMGYDTNTVNVYLEGQAATDKSKGEIIFCNSVQPEYFRSLGVRLVQGREFTKLDNAAAPLVAIVNEAFAKKMFPGQDPLGKTFQTDRSGPKIQIVGVTGTGKYMFLYEPPQAFIYFPLAQKYQSSATLLVYSEGDPQRMVGAVREEARQLDSTLPLYDVTTMDSHVRYGKPLLPARLGAMLVGAFGLLGLILASVGVYGVISYSVSQRRQELGIRTALGARPLNVITMVLRQGMTLAFIGMSIGVTLALLMLRAMHSVLYGVGSTDFPTLGAVSLLLLAVAFVASYIPAVRATKVDPVVALRHE</sequence>
<evidence type="ECO:0000256" key="4">
    <source>
        <dbReference type="ARBA" id="ARBA00022989"/>
    </source>
</evidence>
<evidence type="ECO:0000313" key="10">
    <source>
        <dbReference type="EMBL" id="MBA0084175.1"/>
    </source>
</evidence>
<proteinExistence type="inferred from homology"/>
<feature type="transmembrane region" description="Helical" evidence="7">
    <location>
        <begin position="485"/>
        <end position="505"/>
    </location>
</feature>
<evidence type="ECO:0000256" key="1">
    <source>
        <dbReference type="ARBA" id="ARBA00004651"/>
    </source>
</evidence>
<protein>
    <submittedName>
        <fullName evidence="10">FtsX-like permease family protein</fullName>
    </submittedName>
</protein>
<organism evidence="10 11">
    <name type="scientific">Candidatus Acidiferrum panamense</name>
    <dbReference type="NCBI Taxonomy" id="2741543"/>
    <lineage>
        <taxon>Bacteria</taxon>
        <taxon>Pseudomonadati</taxon>
        <taxon>Acidobacteriota</taxon>
        <taxon>Terriglobia</taxon>
        <taxon>Candidatus Acidiferrales</taxon>
        <taxon>Candidatus Acidiferrum</taxon>
    </lineage>
</organism>
<evidence type="ECO:0000256" key="6">
    <source>
        <dbReference type="ARBA" id="ARBA00038076"/>
    </source>
</evidence>
<dbReference type="Proteomes" id="UP000567293">
    <property type="component" value="Unassembled WGS sequence"/>
</dbReference>
<feature type="non-terminal residue" evidence="10">
    <location>
        <position position="1"/>
    </location>
</feature>
<comment type="subcellular location">
    <subcellularLocation>
        <location evidence="1">Cell membrane</location>
        <topology evidence="1">Multi-pass membrane protein</topology>
    </subcellularLocation>
</comment>
<keyword evidence="3 7" id="KW-0812">Transmembrane</keyword>
<evidence type="ECO:0000256" key="3">
    <source>
        <dbReference type="ARBA" id="ARBA00022692"/>
    </source>
</evidence>
<feature type="transmembrane region" description="Helical" evidence="7">
    <location>
        <begin position="454"/>
        <end position="473"/>
    </location>
</feature>
<dbReference type="Pfam" id="PF12704">
    <property type="entry name" value="MacB_PCD"/>
    <property type="match status" value="1"/>
</dbReference>
<dbReference type="AlphaFoldDB" id="A0A7V8NN89"/>
<dbReference type="InterPro" id="IPR025857">
    <property type="entry name" value="MacB_PCD"/>
</dbReference>
<keyword evidence="5 7" id="KW-0472">Membrane</keyword>
<feature type="transmembrane region" description="Helical" evidence="7">
    <location>
        <begin position="137"/>
        <end position="157"/>
    </location>
</feature>
<dbReference type="PANTHER" id="PTHR30572:SF4">
    <property type="entry name" value="ABC TRANSPORTER PERMEASE YTRF"/>
    <property type="match status" value="1"/>
</dbReference>
<dbReference type="GO" id="GO:0005886">
    <property type="term" value="C:plasma membrane"/>
    <property type="evidence" value="ECO:0007669"/>
    <property type="project" value="UniProtKB-SubCell"/>
</dbReference>
<feature type="transmembrane region" description="Helical" evidence="7">
    <location>
        <begin position="86"/>
        <end position="107"/>
    </location>
</feature>
<comment type="similarity">
    <text evidence="6">Belongs to the ABC-4 integral membrane protein family.</text>
</comment>
<evidence type="ECO:0000256" key="2">
    <source>
        <dbReference type="ARBA" id="ARBA00022475"/>
    </source>
</evidence>
<evidence type="ECO:0000259" key="8">
    <source>
        <dbReference type="Pfam" id="PF02687"/>
    </source>
</evidence>
<feature type="domain" description="ABC3 transporter permease C-terminal" evidence="8">
    <location>
        <begin position="1"/>
        <end position="112"/>
    </location>
</feature>
<dbReference type="GO" id="GO:0022857">
    <property type="term" value="F:transmembrane transporter activity"/>
    <property type="evidence" value="ECO:0007669"/>
    <property type="project" value="TreeGrafter"/>
</dbReference>
<keyword evidence="11" id="KW-1185">Reference proteome</keyword>
<dbReference type="Pfam" id="PF02687">
    <property type="entry name" value="FtsX"/>
    <property type="match status" value="2"/>
</dbReference>
<name>A0A7V8NN89_9BACT</name>
<feature type="domain" description="MacB-like periplasmic core" evidence="9">
    <location>
        <begin position="145"/>
        <end position="361"/>
    </location>
</feature>
<feature type="transmembrane region" description="Helical" evidence="7">
    <location>
        <begin position="395"/>
        <end position="419"/>
    </location>
</feature>
<evidence type="ECO:0000256" key="5">
    <source>
        <dbReference type="ARBA" id="ARBA00023136"/>
    </source>
</evidence>
<evidence type="ECO:0000313" key="11">
    <source>
        <dbReference type="Proteomes" id="UP000567293"/>
    </source>
</evidence>
<dbReference type="PANTHER" id="PTHR30572">
    <property type="entry name" value="MEMBRANE COMPONENT OF TRANSPORTER-RELATED"/>
    <property type="match status" value="1"/>
</dbReference>
<keyword evidence="2" id="KW-1003">Cell membrane</keyword>
<feature type="domain" description="ABC3 transporter permease C-terminal" evidence="8">
    <location>
        <begin position="402"/>
        <end position="515"/>
    </location>
</feature>
<reference evidence="10" key="1">
    <citation type="submission" date="2020-06" db="EMBL/GenBank/DDBJ databases">
        <title>Legume-microbial interactions unlock mineral nutrients during tropical forest succession.</title>
        <authorList>
            <person name="Epihov D.Z."/>
        </authorList>
    </citation>
    <scope>NUCLEOTIDE SEQUENCE [LARGE SCALE GENOMIC DNA]</scope>
    <source>
        <strain evidence="10">Pan2503</strain>
    </source>
</reference>